<sequence length="226" mass="25455">MDGKKNNRSVASPIFFGFDPVISPPHHPLSYCCHRLTLSRDFVRIGTGLHPKSDPNCRESAVISTIHEMKNAKEVLNSDNFEWPEIDYNRVASDTCKELSELLGAPKFRGHKHTIPKTPKKAKLVRKLRRIVSGRRYEAARRVDLATALEDDIEAHLQPIFSFLRAARRFDGERFNFPEPKATLVHSLANLKQSLAMVEELITENSDASTTESDTDVEFTGGNVAQ</sequence>
<feature type="region of interest" description="Disordered" evidence="1">
    <location>
        <begin position="204"/>
        <end position="226"/>
    </location>
</feature>
<keyword evidence="3" id="KW-1185">Reference proteome</keyword>
<organism evidence="2 3">
    <name type="scientific">Mycena rosella</name>
    <name type="common">Pink bonnet</name>
    <name type="synonym">Agaricus rosellus</name>
    <dbReference type="NCBI Taxonomy" id="1033263"/>
    <lineage>
        <taxon>Eukaryota</taxon>
        <taxon>Fungi</taxon>
        <taxon>Dikarya</taxon>
        <taxon>Basidiomycota</taxon>
        <taxon>Agaricomycotina</taxon>
        <taxon>Agaricomycetes</taxon>
        <taxon>Agaricomycetidae</taxon>
        <taxon>Agaricales</taxon>
        <taxon>Marasmiineae</taxon>
        <taxon>Mycenaceae</taxon>
        <taxon>Mycena</taxon>
    </lineage>
</organism>
<dbReference type="EMBL" id="JARKIE010000322">
    <property type="protein sequence ID" value="KAJ7654332.1"/>
    <property type="molecule type" value="Genomic_DNA"/>
</dbReference>
<dbReference type="Proteomes" id="UP001221757">
    <property type="component" value="Unassembled WGS sequence"/>
</dbReference>
<evidence type="ECO:0000256" key="1">
    <source>
        <dbReference type="SAM" id="MobiDB-lite"/>
    </source>
</evidence>
<name>A0AAD7CN62_MYCRO</name>
<evidence type="ECO:0000313" key="3">
    <source>
        <dbReference type="Proteomes" id="UP001221757"/>
    </source>
</evidence>
<reference evidence="2" key="1">
    <citation type="submission" date="2023-03" db="EMBL/GenBank/DDBJ databases">
        <title>Massive genome expansion in bonnet fungi (Mycena s.s.) driven by repeated elements and novel gene families across ecological guilds.</title>
        <authorList>
            <consortium name="Lawrence Berkeley National Laboratory"/>
            <person name="Harder C.B."/>
            <person name="Miyauchi S."/>
            <person name="Viragh M."/>
            <person name="Kuo A."/>
            <person name="Thoen E."/>
            <person name="Andreopoulos B."/>
            <person name="Lu D."/>
            <person name="Skrede I."/>
            <person name="Drula E."/>
            <person name="Henrissat B."/>
            <person name="Morin E."/>
            <person name="Kohler A."/>
            <person name="Barry K."/>
            <person name="LaButti K."/>
            <person name="Morin E."/>
            <person name="Salamov A."/>
            <person name="Lipzen A."/>
            <person name="Mereny Z."/>
            <person name="Hegedus B."/>
            <person name="Baldrian P."/>
            <person name="Stursova M."/>
            <person name="Weitz H."/>
            <person name="Taylor A."/>
            <person name="Grigoriev I.V."/>
            <person name="Nagy L.G."/>
            <person name="Martin F."/>
            <person name="Kauserud H."/>
        </authorList>
    </citation>
    <scope>NUCLEOTIDE SEQUENCE</scope>
    <source>
        <strain evidence="2">CBHHK067</strain>
    </source>
</reference>
<protein>
    <submittedName>
        <fullName evidence="2">Uncharacterized protein</fullName>
    </submittedName>
</protein>
<gene>
    <name evidence="2" type="ORF">B0H17DRAFT_1146771</name>
</gene>
<comment type="caution">
    <text evidence="2">The sequence shown here is derived from an EMBL/GenBank/DDBJ whole genome shotgun (WGS) entry which is preliminary data.</text>
</comment>
<accession>A0AAD7CN62</accession>
<evidence type="ECO:0000313" key="2">
    <source>
        <dbReference type="EMBL" id="KAJ7654332.1"/>
    </source>
</evidence>
<dbReference type="AlphaFoldDB" id="A0AAD7CN62"/>
<proteinExistence type="predicted"/>